<keyword evidence="1" id="KW-1133">Transmembrane helix</keyword>
<feature type="transmembrane region" description="Helical" evidence="1">
    <location>
        <begin position="107"/>
        <end position="124"/>
    </location>
</feature>
<sequence length="311" mass="35737">MNRKGYLLLVFILLISLSFRLYINYFIPITQQINLLVIFMGLANLILIFYIIQRLANYKIGLLTTLLYAISPWAAYLEVAASPYIILLTFLLVLYVGTQALNVSKKFSLMLAILVIVFFIYRLNQITIFSDVGLINAVNSFRGETNQTIFVPLSKVIENRYIYFSEHLLFNVLKQFTPATYFTNQVRLLGFSFASPIYVGLLIPFLFGLVKSIRSVPRSSITEVIAITALLMFPSILSKDSPDLSRLILISPVIFFVINSGISEFIINYKRKLFRFLLFFTLFMVILQFVTTISDIAVRESVRLQMFLNQK</sequence>
<dbReference type="Proteomes" id="UP000177555">
    <property type="component" value="Unassembled WGS sequence"/>
</dbReference>
<evidence type="ECO:0000313" key="2">
    <source>
        <dbReference type="EMBL" id="OGE28524.1"/>
    </source>
</evidence>
<comment type="caution">
    <text evidence="2">The sequence shown here is derived from an EMBL/GenBank/DDBJ whole genome shotgun (WGS) entry which is preliminary data.</text>
</comment>
<keyword evidence="1" id="KW-0812">Transmembrane</keyword>
<feature type="transmembrane region" description="Helical" evidence="1">
    <location>
        <begin position="73"/>
        <end position="95"/>
    </location>
</feature>
<feature type="transmembrane region" description="Helical" evidence="1">
    <location>
        <begin position="274"/>
        <end position="298"/>
    </location>
</feature>
<gene>
    <name evidence="2" type="ORF">A2867_05080</name>
</gene>
<dbReference type="AlphaFoldDB" id="A0A1F5JIQ2"/>
<evidence type="ECO:0000313" key="3">
    <source>
        <dbReference type="Proteomes" id="UP000177555"/>
    </source>
</evidence>
<feature type="transmembrane region" description="Helical" evidence="1">
    <location>
        <begin position="35"/>
        <end position="53"/>
    </location>
</feature>
<evidence type="ECO:0000256" key="1">
    <source>
        <dbReference type="SAM" id="Phobius"/>
    </source>
</evidence>
<feature type="transmembrane region" description="Helical" evidence="1">
    <location>
        <begin position="6"/>
        <end position="23"/>
    </location>
</feature>
<name>A0A1F5JIQ2_9BACT</name>
<feature type="transmembrane region" description="Helical" evidence="1">
    <location>
        <begin position="221"/>
        <end position="238"/>
    </location>
</feature>
<organism evidence="2 3">
    <name type="scientific">Candidatus Daviesbacteria bacterium RIFCSPHIGHO2_01_FULL_40_11</name>
    <dbReference type="NCBI Taxonomy" id="1797762"/>
    <lineage>
        <taxon>Bacteria</taxon>
        <taxon>Candidatus Daviesiibacteriota</taxon>
    </lineage>
</organism>
<reference evidence="2 3" key="1">
    <citation type="journal article" date="2016" name="Nat. Commun.">
        <title>Thousands of microbial genomes shed light on interconnected biogeochemical processes in an aquifer system.</title>
        <authorList>
            <person name="Anantharaman K."/>
            <person name="Brown C.T."/>
            <person name="Hug L.A."/>
            <person name="Sharon I."/>
            <person name="Castelle C.J."/>
            <person name="Probst A.J."/>
            <person name="Thomas B.C."/>
            <person name="Singh A."/>
            <person name="Wilkins M.J."/>
            <person name="Karaoz U."/>
            <person name="Brodie E.L."/>
            <person name="Williams K.H."/>
            <person name="Hubbard S.S."/>
            <person name="Banfield J.F."/>
        </authorList>
    </citation>
    <scope>NUCLEOTIDE SEQUENCE [LARGE SCALE GENOMIC DNA]</scope>
</reference>
<keyword evidence="1" id="KW-0472">Membrane</keyword>
<evidence type="ECO:0008006" key="4">
    <source>
        <dbReference type="Google" id="ProtNLM"/>
    </source>
</evidence>
<proteinExistence type="predicted"/>
<accession>A0A1F5JIQ2</accession>
<protein>
    <recommendedName>
        <fullName evidence="4">Glycosyltransferase RgtA/B/C/D-like domain-containing protein</fullName>
    </recommendedName>
</protein>
<dbReference type="EMBL" id="MFCP01000019">
    <property type="protein sequence ID" value="OGE28524.1"/>
    <property type="molecule type" value="Genomic_DNA"/>
</dbReference>
<feature type="transmembrane region" description="Helical" evidence="1">
    <location>
        <begin position="188"/>
        <end position="209"/>
    </location>
</feature>
<feature type="transmembrane region" description="Helical" evidence="1">
    <location>
        <begin position="244"/>
        <end position="262"/>
    </location>
</feature>